<organism evidence="9 10">
    <name type="scientific">Capsicum baccatum</name>
    <name type="common">Peruvian pepper</name>
    <dbReference type="NCBI Taxonomy" id="33114"/>
    <lineage>
        <taxon>Eukaryota</taxon>
        <taxon>Viridiplantae</taxon>
        <taxon>Streptophyta</taxon>
        <taxon>Embryophyta</taxon>
        <taxon>Tracheophyta</taxon>
        <taxon>Spermatophyta</taxon>
        <taxon>Magnoliopsida</taxon>
        <taxon>eudicotyledons</taxon>
        <taxon>Gunneridae</taxon>
        <taxon>Pentapetalae</taxon>
        <taxon>asterids</taxon>
        <taxon>lamiids</taxon>
        <taxon>Solanales</taxon>
        <taxon>Solanaceae</taxon>
        <taxon>Solanoideae</taxon>
        <taxon>Capsiceae</taxon>
        <taxon>Capsicum</taxon>
    </lineage>
</organism>
<keyword evidence="6" id="KW-0648">Protein biosynthesis</keyword>
<evidence type="ECO:0000256" key="3">
    <source>
        <dbReference type="ARBA" id="ARBA00022598"/>
    </source>
</evidence>
<keyword evidence="4" id="KW-0547">Nucleotide-binding</keyword>
<gene>
    <name evidence="9" type="ORF">CQW23_12903</name>
</gene>
<evidence type="ECO:0000256" key="4">
    <source>
        <dbReference type="ARBA" id="ARBA00022741"/>
    </source>
</evidence>
<keyword evidence="10" id="KW-1185">Reference proteome</keyword>
<reference evidence="9 10" key="1">
    <citation type="journal article" date="2017" name="Genome Biol.">
        <title>New reference genome sequences of hot pepper reveal the massive evolution of plant disease-resistance genes by retroduplication.</title>
        <authorList>
            <person name="Kim S."/>
            <person name="Park J."/>
            <person name="Yeom S.I."/>
            <person name="Kim Y.M."/>
            <person name="Seo E."/>
            <person name="Kim K.T."/>
            <person name="Kim M.S."/>
            <person name="Lee J.M."/>
            <person name="Cheong K."/>
            <person name="Shin H.S."/>
            <person name="Kim S.B."/>
            <person name="Han K."/>
            <person name="Lee J."/>
            <person name="Park M."/>
            <person name="Lee H.A."/>
            <person name="Lee H.Y."/>
            <person name="Lee Y."/>
            <person name="Oh S."/>
            <person name="Lee J.H."/>
            <person name="Choi E."/>
            <person name="Choi E."/>
            <person name="Lee S.E."/>
            <person name="Jeon J."/>
            <person name="Kim H."/>
            <person name="Choi G."/>
            <person name="Song H."/>
            <person name="Lee J."/>
            <person name="Lee S.C."/>
            <person name="Kwon J.K."/>
            <person name="Lee H.Y."/>
            <person name="Koo N."/>
            <person name="Hong Y."/>
            <person name="Kim R.W."/>
            <person name="Kang W.H."/>
            <person name="Huh J.H."/>
            <person name="Kang B.C."/>
            <person name="Yang T.J."/>
            <person name="Lee Y.H."/>
            <person name="Bennetzen J.L."/>
            <person name="Choi D."/>
        </authorList>
    </citation>
    <scope>NUCLEOTIDE SEQUENCE [LARGE SCALE GENOMIC DNA]</scope>
    <source>
        <strain evidence="10">cv. PBC81</strain>
    </source>
</reference>
<evidence type="ECO:0000256" key="1">
    <source>
        <dbReference type="ARBA" id="ARBA00005594"/>
    </source>
</evidence>
<dbReference type="PANTHER" id="PTHR11946:SF109">
    <property type="entry name" value="VALINE--TRNA LIGASE"/>
    <property type="match status" value="1"/>
</dbReference>
<dbReference type="PANTHER" id="PTHR11946">
    <property type="entry name" value="VALYL-TRNA SYNTHETASES"/>
    <property type="match status" value="1"/>
</dbReference>
<evidence type="ECO:0000256" key="7">
    <source>
        <dbReference type="ARBA" id="ARBA00023146"/>
    </source>
</evidence>
<sequence length="193" mass="22200">MKLVSENLNNIPTGYVTLCEDEQKEFGVCDDHWVIARNEEETGNLVAALRFTLVLYTAQSDKINLDTMRVVGYRQWSNNRWNSFRFSMTKLVDDYTPPTKIIPCEMPFSLWWILLALNKAIVRTVSSLESYGLSNAQHWRICITEKICLGQRVEIYSVHLCHLSPKNCGLSVSGDYIKKESIVLSDYPLTEEL</sequence>
<dbReference type="STRING" id="33114.A0A2G2WTY2"/>
<dbReference type="Proteomes" id="UP000224567">
    <property type="component" value="Unassembled WGS sequence"/>
</dbReference>
<evidence type="ECO:0000313" key="10">
    <source>
        <dbReference type="Proteomes" id="UP000224567"/>
    </source>
</evidence>
<evidence type="ECO:0000256" key="8">
    <source>
        <dbReference type="ARBA" id="ARBA00029936"/>
    </source>
</evidence>
<dbReference type="AlphaFoldDB" id="A0A2G2WTY2"/>
<evidence type="ECO:0000256" key="2">
    <source>
        <dbReference type="ARBA" id="ARBA00013169"/>
    </source>
</evidence>
<keyword evidence="5" id="KW-0067">ATP-binding</keyword>
<evidence type="ECO:0000313" key="9">
    <source>
        <dbReference type="EMBL" id="PHT48695.1"/>
    </source>
</evidence>
<dbReference type="GO" id="GO:0005524">
    <property type="term" value="F:ATP binding"/>
    <property type="evidence" value="ECO:0007669"/>
    <property type="project" value="UniProtKB-KW"/>
</dbReference>
<dbReference type="OrthoDB" id="629407at2759"/>
<protein>
    <recommendedName>
        <fullName evidence="2">valine--tRNA ligase</fullName>
        <ecNumber evidence="2">6.1.1.9</ecNumber>
    </recommendedName>
    <alternativeName>
        <fullName evidence="8">Valyl-tRNA synthetase</fullName>
    </alternativeName>
</protein>
<comment type="similarity">
    <text evidence="1">Belongs to the class-I aminoacyl-tRNA synthetase family.</text>
</comment>
<dbReference type="GO" id="GO:0004832">
    <property type="term" value="F:valine-tRNA ligase activity"/>
    <property type="evidence" value="ECO:0007669"/>
    <property type="project" value="UniProtKB-EC"/>
</dbReference>
<name>A0A2G2WTY2_CAPBA</name>
<keyword evidence="7" id="KW-0030">Aminoacyl-tRNA synthetase</keyword>
<keyword evidence="3" id="KW-0436">Ligase</keyword>
<proteinExistence type="inferred from homology"/>
<dbReference type="EC" id="6.1.1.9" evidence="2"/>
<dbReference type="GO" id="GO:0006438">
    <property type="term" value="P:valyl-tRNA aminoacylation"/>
    <property type="evidence" value="ECO:0007669"/>
    <property type="project" value="InterPro"/>
</dbReference>
<dbReference type="InterPro" id="IPR002303">
    <property type="entry name" value="Valyl-tRNA_ligase"/>
</dbReference>
<dbReference type="EMBL" id="MLFT02000005">
    <property type="protein sequence ID" value="PHT48695.1"/>
    <property type="molecule type" value="Genomic_DNA"/>
</dbReference>
<dbReference type="GO" id="GO:0005829">
    <property type="term" value="C:cytosol"/>
    <property type="evidence" value="ECO:0007669"/>
    <property type="project" value="TreeGrafter"/>
</dbReference>
<evidence type="ECO:0000256" key="6">
    <source>
        <dbReference type="ARBA" id="ARBA00022917"/>
    </source>
</evidence>
<evidence type="ECO:0000256" key="5">
    <source>
        <dbReference type="ARBA" id="ARBA00022840"/>
    </source>
</evidence>
<reference evidence="10" key="2">
    <citation type="journal article" date="2017" name="J. Anim. Genet.">
        <title>Multiple reference genome sequences of hot pepper reveal the massive evolution of plant disease resistance genes by retroduplication.</title>
        <authorList>
            <person name="Kim S."/>
            <person name="Park J."/>
            <person name="Yeom S.-I."/>
            <person name="Kim Y.-M."/>
            <person name="Seo E."/>
            <person name="Kim K.-T."/>
            <person name="Kim M.-S."/>
            <person name="Lee J.M."/>
            <person name="Cheong K."/>
            <person name="Shin H.-S."/>
            <person name="Kim S.-B."/>
            <person name="Han K."/>
            <person name="Lee J."/>
            <person name="Park M."/>
            <person name="Lee H.-A."/>
            <person name="Lee H.-Y."/>
            <person name="Lee Y."/>
            <person name="Oh S."/>
            <person name="Lee J.H."/>
            <person name="Choi E."/>
            <person name="Choi E."/>
            <person name="Lee S.E."/>
            <person name="Jeon J."/>
            <person name="Kim H."/>
            <person name="Choi G."/>
            <person name="Song H."/>
            <person name="Lee J."/>
            <person name="Lee S.-C."/>
            <person name="Kwon J.-K."/>
            <person name="Lee H.-Y."/>
            <person name="Koo N."/>
            <person name="Hong Y."/>
            <person name="Kim R.W."/>
            <person name="Kang W.-H."/>
            <person name="Huh J.H."/>
            <person name="Kang B.-C."/>
            <person name="Yang T.-J."/>
            <person name="Lee Y.-H."/>
            <person name="Bennetzen J.L."/>
            <person name="Choi D."/>
        </authorList>
    </citation>
    <scope>NUCLEOTIDE SEQUENCE [LARGE SCALE GENOMIC DNA]</scope>
    <source>
        <strain evidence="10">cv. PBC81</strain>
    </source>
</reference>
<dbReference type="Gene3D" id="1.10.730.10">
    <property type="entry name" value="Isoleucyl-tRNA Synthetase, Domain 1"/>
    <property type="match status" value="1"/>
</dbReference>
<accession>A0A2G2WTY2</accession>
<comment type="caution">
    <text evidence="9">The sequence shown here is derived from an EMBL/GenBank/DDBJ whole genome shotgun (WGS) entry which is preliminary data.</text>
</comment>